<dbReference type="PANTHER" id="PTHR48043:SF23">
    <property type="entry name" value="UDP-GLUCURONOSYLTRANSFERASE"/>
    <property type="match status" value="1"/>
</dbReference>
<evidence type="ECO:0000256" key="4">
    <source>
        <dbReference type="ARBA" id="ARBA00022679"/>
    </source>
</evidence>
<dbReference type="EC" id="2.4.1.17" evidence="2"/>
<accession>A0A0N5BUV4</accession>
<dbReference type="GO" id="GO:0015020">
    <property type="term" value="F:glucuronosyltransferase activity"/>
    <property type="evidence" value="ECO:0007669"/>
    <property type="project" value="UniProtKB-EC"/>
</dbReference>
<dbReference type="Pfam" id="PF00201">
    <property type="entry name" value="UDPGT"/>
    <property type="match status" value="1"/>
</dbReference>
<evidence type="ECO:0000256" key="1">
    <source>
        <dbReference type="ARBA" id="ARBA00009995"/>
    </source>
</evidence>
<name>A0A0N5BUV4_STREA</name>
<keyword evidence="3" id="KW-0328">Glycosyltransferase</keyword>
<dbReference type="InterPro" id="IPR050271">
    <property type="entry name" value="UDP-glycosyltransferase"/>
</dbReference>
<evidence type="ECO:0000313" key="6">
    <source>
        <dbReference type="Proteomes" id="UP000046392"/>
    </source>
</evidence>
<dbReference type="Proteomes" id="UP000046392">
    <property type="component" value="Unplaced"/>
</dbReference>
<evidence type="ECO:0000256" key="3">
    <source>
        <dbReference type="ARBA" id="ARBA00022676"/>
    </source>
</evidence>
<comment type="catalytic activity">
    <reaction evidence="5">
        <text>glucuronate acceptor + UDP-alpha-D-glucuronate = acceptor beta-D-glucuronoside + UDP + H(+)</text>
        <dbReference type="Rhea" id="RHEA:21032"/>
        <dbReference type="ChEBI" id="CHEBI:15378"/>
        <dbReference type="ChEBI" id="CHEBI:58052"/>
        <dbReference type="ChEBI" id="CHEBI:58223"/>
        <dbReference type="ChEBI" id="CHEBI:132367"/>
        <dbReference type="ChEBI" id="CHEBI:132368"/>
        <dbReference type="EC" id="2.4.1.17"/>
    </reaction>
</comment>
<keyword evidence="6" id="KW-1185">Reference proteome</keyword>
<dbReference type="SUPFAM" id="SSF53756">
    <property type="entry name" value="UDP-Glycosyltransferase/glycogen phosphorylase"/>
    <property type="match status" value="1"/>
</dbReference>
<evidence type="ECO:0000313" key="7">
    <source>
        <dbReference type="WBParaSite" id="SPAL_0000962200.1"/>
    </source>
</evidence>
<evidence type="ECO:0000256" key="5">
    <source>
        <dbReference type="ARBA" id="ARBA00047475"/>
    </source>
</evidence>
<evidence type="ECO:0000256" key="2">
    <source>
        <dbReference type="ARBA" id="ARBA00012544"/>
    </source>
</evidence>
<comment type="similarity">
    <text evidence="1">Belongs to the UDP-glycosyltransferase family.</text>
</comment>
<dbReference type="InterPro" id="IPR002213">
    <property type="entry name" value="UDP_glucos_trans"/>
</dbReference>
<reference evidence="7" key="1">
    <citation type="submission" date="2017-02" db="UniProtKB">
        <authorList>
            <consortium name="WormBaseParasite"/>
        </authorList>
    </citation>
    <scope>IDENTIFICATION</scope>
</reference>
<dbReference type="WBParaSite" id="SPAL_0000962200.1">
    <property type="protein sequence ID" value="SPAL_0000962200.1"/>
    <property type="gene ID" value="SPAL_0000962200"/>
</dbReference>
<keyword evidence="4" id="KW-0808">Transferase</keyword>
<dbReference type="AlphaFoldDB" id="A0A0N5BUV4"/>
<proteinExistence type="inferred from homology"/>
<dbReference type="PANTHER" id="PTHR48043">
    <property type="entry name" value="EG:EG0003.4 PROTEIN-RELATED"/>
    <property type="match status" value="1"/>
</dbReference>
<organism evidence="6 7">
    <name type="scientific">Strongyloides papillosus</name>
    <name type="common">Intestinal threadworm</name>
    <dbReference type="NCBI Taxonomy" id="174720"/>
    <lineage>
        <taxon>Eukaryota</taxon>
        <taxon>Metazoa</taxon>
        <taxon>Ecdysozoa</taxon>
        <taxon>Nematoda</taxon>
        <taxon>Chromadorea</taxon>
        <taxon>Rhabditida</taxon>
        <taxon>Tylenchina</taxon>
        <taxon>Panagrolaimomorpha</taxon>
        <taxon>Strongyloidoidea</taxon>
        <taxon>Strongyloididae</taxon>
        <taxon>Strongyloides</taxon>
    </lineage>
</organism>
<sequence length="255" mass="28979">MDPGVKHPGAYKAKVISYTATKEIEDSFGSGSKNKFLWNLSNNGPEQYKMFFKLIDAAHAQLMRVFNDDELTERIKKEKFDLGIVEAFHFSIIGKFKAWGINAYVTGISMSLEDSMYKFFGMPFPGSFIPNHMSPFSDKMTYKERFQNILAHYVGEIVYYLIGDKLTLQKDFNNKYGKGFYDSKAVVGDSSFLILNSNPFLDVPGPKTPKMVEVSGIGIKDTKPLNEYWNKILSLRNKTVLVSFGTFTKAEIKPF</sequence>
<protein>
    <recommendedName>
        <fullName evidence="2">glucuronosyltransferase</fullName>
        <ecNumber evidence="2">2.4.1.17</ecNumber>
    </recommendedName>
</protein>